<dbReference type="InterPro" id="IPR016032">
    <property type="entry name" value="Sig_transdc_resp-reg_C-effctor"/>
</dbReference>
<dbReference type="CDD" id="cd17535">
    <property type="entry name" value="REC_NarL-like"/>
    <property type="match status" value="1"/>
</dbReference>
<dbReference type="PANTHER" id="PTHR43214">
    <property type="entry name" value="TWO-COMPONENT RESPONSE REGULATOR"/>
    <property type="match status" value="1"/>
</dbReference>
<accession>A0A1Y1S0Y7</accession>
<dbReference type="GO" id="GO:0003677">
    <property type="term" value="F:DNA binding"/>
    <property type="evidence" value="ECO:0007669"/>
    <property type="project" value="UniProtKB-KW"/>
</dbReference>
<protein>
    <recommendedName>
        <fullName evidence="8">DNA-binding response regulator</fullName>
    </recommendedName>
</protein>
<gene>
    <name evidence="6" type="ORF">B4O97_06250</name>
</gene>
<evidence type="ECO:0000256" key="3">
    <source>
        <dbReference type="PROSITE-ProRule" id="PRU00169"/>
    </source>
</evidence>
<dbReference type="SMART" id="SM00448">
    <property type="entry name" value="REC"/>
    <property type="match status" value="1"/>
</dbReference>
<dbReference type="STRING" id="1963862.B4O97_06250"/>
<dbReference type="InterPro" id="IPR000792">
    <property type="entry name" value="Tscrpt_reg_LuxR_C"/>
</dbReference>
<keyword evidence="7" id="KW-1185">Reference proteome</keyword>
<dbReference type="InterPro" id="IPR058245">
    <property type="entry name" value="NreC/VraR/RcsB-like_REC"/>
</dbReference>
<feature type="domain" description="HTH luxR-type" evidence="4">
    <location>
        <begin position="167"/>
        <end position="227"/>
    </location>
</feature>
<keyword evidence="2" id="KW-0238">DNA-binding</keyword>
<feature type="modified residue" description="4-aspartylphosphate" evidence="3">
    <location>
        <position position="69"/>
    </location>
</feature>
<dbReference type="CDD" id="cd06170">
    <property type="entry name" value="LuxR_C_like"/>
    <property type="match status" value="1"/>
</dbReference>
<dbReference type="InterPro" id="IPR001789">
    <property type="entry name" value="Sig_transdc_resp-reg_receiver"/>
</dbReference>
<comment type="caution">
    <text evidence="6">The sequence shown here is derived from an EMBL/GenBank/DDBJ whole genome shotgun (WGS) entry which is preliminary data.</text>
</comment>
<dbReference type="InterPro" id="IPR039420">
    <property type="entry name" value="WalR-like"/>
</dbReference>
<dbReference type="PRINTS" id="PR00038">
    <property type="entry name" value="HTHLUXR"/>
</dbReference>
<dbReference type="PROSITE" id="PS50043">
    <property type="entry name" value="HTH_LUXR_2"/>
    <property type="match status" value="1"/>
</dbReference>
<dbReference type="Pfam" id="PF00196">
    <property type="entry name" value="GerE"/>
    <property type="match status" value="1"/>
</dbReference>
<keyword evidence="1 3" id="KW-0597">Phosphoprotein</keyword>
<evidence type="ECO:0000313" key="7">
    <source>
        <dbReference type="Proteomes" id="UP000192343"/>
    </source>
</evidence>
<evidence type="ECO:0000313" key="6">
    <source>
        <dbReference type="EMBL" id="ORC36188.1"/>
    </source>
</evidence>
<reference evidence="6 7" key="1">
    <citation type="submission" date="2017-03" db="EMBL/GenBank/DDBJ databases">
        <title>Draft Genome sequence of Marispirochaeta sp. strain JC444.</title>
        <authorList>
            <person name="Shivani Y."/>
            <person name="Subhash Y."/>
            <person name="Sasikala C."/>
            <person name="Ramana C."/>
        </authorList>
    </citation>
    <scope>NUCLEOTIDE SEQUENCE [LARGE SCALE GENOMIC DNA]</scope>
    <source>
        <strain evidence="6 7">JC444</strain>
    </source>
</reference>
<feature type="domain" description="Response regulatory" evidence="5">
    <location>
        <begin position="17"/>
        <end position="134"/>
    </location>
</feature>
<dbReference type="Proteomes" id="UP000192343">
    <property type="component" value="Unassembled WGS sequence"/>
</dbReference>
<dbReference type="Gene3D" id="3.40.50.2300">
    <property type="match status" value="1"/>
</dbReference>
<evidence type="ECO:0000259" key="4">
    <source>
        <dbReference type="PROSITE" id="PS50043"/>
    </source>
</evidence>
<dbReference type="SUPFAM" id="SSF46894">
    <property type="entry name" value="C-terminal effector domain of the bipartite response regulators"/>
    <property type="match status" value="1"/>
</dbReference>
<dbReference type="GO" id="GO:0006355">
    <property type="term" value="P:regulation of DNA-templated transcription"/>
    <property type="evidence" value="ECO:0007669"/>
    <property type="project" value="InterPro"/>
</dbReference>
<dbReference type="Pfam" id="PF00072">
    <property type="entry name" value="Response_reg"/>
    <property type="match status" value="1"/>
</dbReference>
<dbReference type="PROSITE" id="PS50110">
    <property type="entry name" value="RESPONSE_REGULATORY"/>
    <property type="match status" value="1"/>
</dbReference>
<evidence type="ECO:0000256" key="2">
    <source>
        <dbReference type="ARBA" id="ARBA00023125"/>
    </source>
</evidence>
<evidence type="ECO:0000259" key="5">
    <source>
        <dbReference type="PROSITE" id="PS50110"/>
    </source>
</evidence>
<name>A0A1Y1S0Y7_9SPIO</name>
<dbReference type="SUPFAM" id="SSF52172">
    <property type="entry name" value="CheY-like"/>
    <property type="match status" value="1"/>
</dbReference>
<dbReference type="EMBL" id="MWQY01000006">
    <property type="protein sequence ID" value="ORC36188.1"/>
    <property type="molecule type" value="Genomic_DNA"/>
</dbReference>
<proteinExistence type="predicted"/>
<sequence length="233" mass="26112">MVCLVKVKGRWYPHMIRVVLADDQLLFVENLKYVLEQLSGDIQIVGVAHSGKQAVEMILQHSPDIALLDVRMPAIDGVAVVERVHPVRPSTRIIMLTTFDDDEYIHEALSHGAIGYLLKDMPPADLIQAIHVVMSGQVIVSPGVVQKLLRDPHQLPAPDSAIPPWMLTLTKRERELLKFIARGLDNRQISEEMCVTPQTIRNHMSEIYSKLGVGTRLEAIRLLSNLDIDSIPL</sequence>
<dbReference type="GO" id="GO:0000160">
    <property type="term" value="P:phosphorelay signal transduction system"/>
    <property type="evidence" value="ECO:0007669"/>
    <property type="project" value="InterPro"/>
</dbReference>
<evidence type="ECO:0000256" key="1">
    <source>
        <dbReference type="ARBA" id="ARBA00022553"/>
    </source>
</evidence>
<organism evidence="6 7">
    <name type="scientific">Marispirochaeta aestuarii</name>
    <dbReference type="NCBI Taxonomy" id="1963862"/>
    <lineage>
        <taxon>Bacteria</taxon>
        <taxon>Pseudomonadati</taxon>
        <taxon>Spirochaetota</taxon>
        <taxon>Spirochaetia</taxon>
        <taxon>Spirochaetales</taxon>
        <taxon>Spirochaetaceae</taxon>
        <taxon>Marispirochaeta</taxon>
    </lineage>
</organism>
<evidence type="ECO:0008006" key="8">
    <source>
        <dbReference type="Google" id="ProtNLM"/>
    </source>
</evidence>
<dbReference type="AlphaFoldDB" id="A0A1Y1S0Y7"/>
<dbReference type="SMART" id="SM00421">
    <property type="entry name" value="HTH_LUXR"/>
    <property type="match status" value="1"/>
</dbReference>
<dbReference type="InterPro" id="IPR011006">
    <property type="entry name" value="CheY-like_superfamily"/>
</dbReference>